<dbReference type="PANTHER" id="PTHR11552">
    <property type="entry name" value="GLUCOSE-METHANOL-CHOLINE GMC OXIDOREDUCTASE"/>
    <property type="match status" value="1"/>
</dbReference>
<name>A0A6A6XCG2_9PLEO</name>
<keyword evidence="6" id="KW-1185">Reference proteome</keyword>
<dbReference type="OrthoDB" id="269227at2759"/>
<dbReference type="InterPro" id="IPR000172">
    <property type="entry name" value="GMC_OxRdtase_N"/>
</dbReference>
<keyword evidence="3" id="KW-0285">Flavoprotein</keyword>
<feature type="domain" description="Glucose-methanol-choline oxidoreductase N-terminal" evidence="4">
    <location>
        <begin position="267"/>
        <end position="281"/>
    </location>
</feature>
<feature type="binding site" evidence="3">
    <location>
        <begin position="29"/>
        <end position="30"/>
    </location>
    <ligand>
        <name>FAD</name>
        <dbReference type="ChEBI" id="CHEBI:57692"/>
    </ligand>
</feature>
<sequence length="603" mass="66476">MWPFVSYPQCSTGDVDGKAYDYIVVGGGTSGCVLASRLSEDTNVSVLLIERGHVKNNIVSRMPLLSQNMFWTDTLQVQGTIWSEPIREAHGRRNRLWAVNGIGGASRLNAMLWTRGSPGNYTTWSNMGLKDWAWDKVEPYFKRLESVTGPLDESHLEKAAENIGLSTLPDCNDPRGPSCGYFPLETAIDKNGERVSCLTAYLSRAVARDRIKRLSVCTGTVASHLEISGDEQTGRTVNGVYIRSSTGPKTGKECLVKARREVIITCGAITTPQLLLLSGIGPSGENSTESRLGIPLIKELPAVGADFSDHYAIPIMLELPRNETLHLLESAIWGVWYILLWIFNGKGWVSFSSAPTAIFLHTDSIDEATMQVTTPHIEGPSHNHDVPNIEIMIIPLNSLERAVPGRSLFSIYPTILQPRATGHLEITSTDPLINPRITHPMFGHEDDLKAARLAVRLSMRLAAEFQTLYPFSAPFAFAPGNEVQTLSEWEKLGEVGPSSVEKTFIEPSLANKTWKDVTDDEIDEYMRRVCHTALHFSSTCPMGTNAKNGVVDQRLLVFGFKNLRIADASVLPKITSAHTMAPVLMVAERCADLIKSTWNSSQD</sequence>
<reference evidence="5" key="1">
    <citation type="journal article" date="2020" name="Stud. Mycol.">
        <title>101 Dothideomycetes genomes: a test case for predicting lifestyles and emergence of pathogens.</title>
        <authorList>
            <person name="Haridas S."/>
            <person name="Albert R."/>
            <person name="Binder M."/>
            <person name="Bloem J."/>
            <person name="Labutti K."/>
            <person name="Salamov A."/>
            <person name="Andreopoulos B."/>
            <person name="Baker S."/>
            <person name="Barry K."/>
            <person name="Bills G."/>
            <person name="Bluhm B."/>
            <person name="Cannon C."/>
            <person name="Castanera R."/>
            <person name="Culley D."/>
            <person name="Daum C."/>
            <person name="Ezra D."/>
            <person name="Gonzalez J."/>
            <person name="Henrissat B."/>
            <person name="Kuo A."/>
            <person name="Liang C."/>
            <person name="Lipzen A."/>
            <person name="Lutzoni F."/>
            <person name="Magnuson J."/>
            <person name="Mondo S."/>
            <person name="Nolan M."/>
            <person name="Ohm R."/>
            <person name="Pangilinan J."/>
            <person name="Park H.-J."/>
            <person name="Ramirez L."/>
            <person name="Alfaro M."/>
            <person name="Sun H."/>
            <person name="Tritt A."/>
            <person name="Yoshinaga Y."/>
            <person name="Zwiers L.-H."/>
            <person name="Turgeon B."/>
            <person name="Goodwin S."/>
            <person name="Spatafora J."/>
            <person name="Crous P."/>
            <person name="Grigoriev I."/>
        </authorList>
    </citation>
    <scope>NUCLEOTIDE SEQUENCE</scope>
    <source>
        <strain evidence="5">CBS 109.77</strain>
    </source>
</reference>
<evidence type="ECO:0000313" key="6">
    <source>
        <dbReference type="Proteomes" id="UP000799757"/>
    </source>
</evidence>
<feature type="active site" description="Proton acceptor" evidence="2">
    <location>
        <position position="578"/>
    </location>
</feature>
<dbReference type="EMBL" id="MU001901">
    <property type="protein sequence ID" value="KAF2794132.1"/>
    <property type="molecule type" value="Genomic_DNA"/>
</dbReference>
<dbReference type="Gene3D" id="3.50.50.60">
    <property type="entry name" value="FAD/NAD(P)-binding domain"/>
    <property type="match status" value="2"/>
</dbReference>
<proteinExistence type="inferred from homology"/>
<dbReference type="Gene3D" id="3.30.560.10">
    <property type="entry name" value="Glucose Oxidase, domain 3"/>
    <property type="match status" value="2"/>
</dbReference>
<evidence type="ECO:0000256" key="1">
    <source>
        <dbReference type="ARBA" id="ARBA00010790"/>
    </source>
</evidence>
<dbReference type="InterPro" id="IPR012132">
    <property type="entry name" value="GMC_OxRdtase"/>
</dbReference>
<dbReference type="GO" id="GO:0050660">
    <property type="term" value="F:flavin adenine dinucleotide binding"/>
    <property type="evidence" value="ECO:0007669"/>
    <property type="project" value="InterPro"/>
</dbReference>
<dbReference type="Pfam" id="PF00732">
    <property type="entry name" value="GMC_oxred_N"/>
    <property type="match status" value="1"/>
</dbReference>
<dbReference type="PANTHER" id="PTHR11552:SF219">
    <property type="entry name" value="GLUCOSE-METHANOL-CHOLINE OXIDOREDUCTASE N-TERMINAL DOMAIN-CONTAINING PROTEIN"/>
    <property type="match status" value="1"/>
</dbReference>
<organism evidence="5 6">
    <name type="scientific">Melanomma pulvis-pyrius CBS 109.77</name>
    <dbReference type="NCBI Taxonomy" id="1314802"/>
    <lineage>
        <taxon>Eukaryota</taxon>
        <taxon>Fungi</taxon>
        <taxon>Dikarya</taxon>
        <taxon>Ascomycota</taxon>
        <taxon>Pezizomycotina</taxon>
        <taxon>Dothideomycetes</taxon>
        <taxon>Pleosporomycetidae</taxon>
        <taxon>Pleosporales</taxon>
        <taxon>Melanommataceae</taxon>
        <taxon>Melanomma</taxon>
    </lineage>
</organism>
<comment type="similarity">
    <text evidence="1">Belongs to the GMC oxidoreductase family.</text>
</comment>
<dbReference type="Proteomes" id="UP000799757">
    <property type="component" value="Unassembled WGS sequence"/>
</dbReference>
<dbReference type="AlphaFoldDB" id="A0A6A6XCG2"/>
<dbReference type="SUPFAM" id="SSF54373">
    <property type="entry name" value="FAD-linked reductases, C-terminal domain"/>
    <property type="match status" value="1"/>
</dbReference>
<comment type="cofactor">
    <cofactor evidence="3">
        <name>FAD</name>
        <dbReference type="ChEBI" id="CHEBI:57692"/>
    </cofactor>
</comment>
<evidence type="ECO:0000256" key="2">
    <source>
        <dbReference type="PIRSR" id="PIRSR000137-1"/>
    </source>
</evidence>
<evidence type="ECO:0000259" key="4">
    <source>
        <dbReference type="PROSITE" id="PS00624"/>
    </source>
</evidence>
<dbReference type="InterPro" id="IPR036188">
    <property type="entry name" value="FAD/NAD-bd_sf"/>
</dbReference>
<feature type="active site" description="Proton donor" evidence="2">
    <location>
        <position position="535"/>
    </location>
</feature>
<evidence type="ECO:0000256" key="3">
    <source>
        <dbReference type="PIRSR" id="PIRSR000137-2"/>
    </source>
</evidence>
<dbReference type="PIRSF" id="PIRSF000137">
    <property type="entry name" value="Alcohol_oxidase"/>
    <property type="match status" value="1"/>
</dbReference>
<dbReference type="SUPFAM" id="SSF51905">
    <property type="entry name" value="FAD/NAD(P)-binding domain"/>
    <property type="match status" value="1"/>
</dbReference>
<accession>A0A6A6XCG2</accession>
<gene>
    <name evidence="5" type="ORF">K505DRAFT_349479</name>
</gene>
<dbReference type="InterPro" id="IPR007867">
    <property type="entry name" value="GMC_OxRtase_C"/>
</dbReference>
<dbReference type="PROSITE" id="PS00624">
    <property type="entry name" value="GMC_OXRED_2"/>
    <property type="match status" value="1"/>
</dbReference>
<protein>
    <submittedName>
        <fullName evidence="5">GMC oxidoreductase</fullName>
    </submittedName>
</protein>
<evidence type="ECO:0000313" key="5">
    <source>
        <dbReference type="EMBL" id="KAF2794132.1"/>
    </source>
</evidence>
<dbReference type="GO" id="GO:0016614">
    <property type="term" value="F:oxidoreductase activity, acting on CH-OH group of donors"/>
    <property type="evidence" value="ECO:0007669"/>
    <property type="project" value="InterPro"/>
</dbReference>
<dbReference type="Pfam" id="PF05199">
    <property type="entry name" value="GMC_oxred_C"/>
    <property type="match status" value="1"/>
</dbReference>
<keyword evidence="3" id="KW-0274">FAD</keyword>